<feature type="region of interest" description="Disordered" evidence="5">
    <location>
        <begin position="804"/>
        <end position="852"/>
    </location>
</feature>
<gene>
    <name evidence="9" type="ORF">INR99_09120</name>
</gene>
<evidence type="ECO:0000256" key="4">
    <source>
        <dbReference type="SAM" id="Coils"/>
    </source>
</evidence>
<keyword evidence="6" id="KW-1133">Transmembrane helix</keyword>
<dbReference type="PANTHER" id="PTHR43531">
    <property type="entry name" value="PROTEIN ICFG"/>
    <property type="match status" value="1"/>
</dbReference>
<dbReference type="FunFam" id="1.10.287.950:FF:000002">
    <property type="entry name" value="Methyl-accepting chemotaxis protein"/>
    <property type="match status" value="1"/>
</dbReference>
<dbReference type="CDD" id="cd19411">
    <property type="entry name" value="MCP2201-like_sensor"/>
    <property type="match status" value="1"/>
</dbReference>
<keyword evidence="6" id="KW-0812">Transmembrane</keyword>
<dbReference type="InterPro" id="IPR024478">
    <property type="entry name" value="HlyB_4HB_MCP"/>
</dbReference>
<dbReference type="AlphaFoldDB" id="A0A8J7FK91"/>
<feature type="compositionally biased region" description="Low complexity" evidence="5">
    <location>
        <begin position="813"/>
        <end position="844"/>
    </location>
</feature>
<dbReference type="Gene3D" id="1.10.287.950">
    <property type="entry name" value="Methyl-accepting chemotaxis protein"/>
    <property type="match status" value="1"/>
</dbReference>
<feature type="domain" description="Methyl-accepting transducer" evidence="7">
    <location>
        <begin position="545"/>
        <end position="774"/>
    </location>
</feature>
<dbReference type="PANTHER" id="PTHR43531:SF14">
    <property type="entry name" value="METHYL-ACCEPTING CHEMOTAXIS PROTEIN I-RELATED"/>
    <property type="match status" value="1"/>
</dbReference>
<evidence type="ECO:0000256" key="2">
    <source>
        <dbReference type="ARBA" id="ARBA00029447"/>
    </source>
</evidence>
<dbReference type="CDD" id="cd11386">
    <property type="entry name" value="MCP_signal"/>
    <property type="match status" value="1"/>
</dbReference>
<feature type="domain" description="HAMP" evidence="8">
    <location>
        <begin position="403"/>
        <end position="448"/>
    </location>
</feature>
<dbReference type="GO" id="GO:0004888">
    <property type="term" value="F:transmembrane signaling receptor activity"/>
    <property type="evidence" value="ECO:0007669"/>
    <property type="project" value="TreeGrafter"/>
</dbReference>
<dbReference type="Pfam" id="PF00015">
    <property type="entry name" value="MCPsignal"/>
    <property type="match status" value="1"/>
</dbReference>
<evidence type="ECO:0000256" key="3">
    <source>
        <dbReference type="PROSITE-ProRule" id="PRU00284"/>
    </source>
</evidence>
<feature type="coiled-coil region" evidence="4">
    <location>
        <begin position="745"/>
        <end position="790"/>
    </location>
</feature>
<keyword evidence="1" id="KW-0488">Methylation</keyword>
<comment type="similarity">
    <text evidence="2">Belongs to the methyl-accepting chemotaxis (MCP) protein family.</text>
</comment>
<dbReference type="InterPro" id="IPR047347">
    <property type="entry name" value="YvaQ-like_sensor"/>
</dbReference>
<name>A0A8J7FK91_9NEIS</name>
<dbReference type="GO" id="GO:0007165">
    <property type="term" value="P:signal transduction"/>
    <property type="evidence" value="ECO:0007669"/>
    <property type="project" value="UniProtKB-KW"/>
</dbReference>
<dbReference type="PROSITE" id="PS50885">
    <property type="entry name" value="HAMP"/>
    <property type="match status" value="2"/>
</dbReference>
<evidence type="ECO:0000256" key="6">
    <source>
        <dbReference type="SAM" id="Phobius"/>
    </source>
</evidence>
<dbReference type="Pfam" id="PF18947">
    <property type="entry name" value="HAMP_2"/>
    <property type="match status" value="1"/>
</dbReference>
<dbReference type="Proteomes" id="UP000604481">
    <property type="component" value="Unassembled WGS sequence"/>
</dbReference>
<proteinExistence type="inferred from homology"/>
<keyword evidence="3" id="KW-0807">Transducer</keyword>
<dbReference type="CDD" id="cd17527">
    <property type="entry name" value="HAMP_II"/>
    <property type="match status" value="1"/>
</dbReference>
<evidence type="ECO:0000256" key="5">
    <source>
        <dbReference type="SAM" id="MobiDB-lite"/>
    </source>
</evidence>
<dbReference type="SUPFAM" id="SSF58104">
    <property type="entry name" value="Methyl-accepting chemotaxis protein (MCP) signaling domain"/>
    <property type="match status" value="1"/>
</dbReference>
<dbReference type="PROSITE" id="PS50111">
    <property type="entry name" value="CHEMOTAXIS_TRANSDUC_2"/>
    <property type="match status" value="1"/>
</dbReference>
<feature type="domain" description="HAMP" evidence="8">
    <location>
        <begin position="494"/>
        <end position="540"/>
    </location>
</feature>
<dbReference type="InterPro" id="IPR051310">
    <property type="entry name" value="MCP_chemotaxis"/>
</dbReference>
<dbReference type="GO" id="GO:0005886">
    <property type="term" value="C:plasma membrane"/>
    <property type="evidence" value="ECO:0007669"/>
    <property type="project" value="TreeGrafter"/>
</dbReference>
<accession>A0A8J7FK91</accession>
<dbReference type="InterPro" id="IPR004089">
    <property type="entry name" value="MCPsignal_dom"/>
</dbReference>
<feature type="transmembrane region" description="Helical" evidence="6">
    <location>
        <begin position="192"/>
        <end position="211"/>
    </location>
</feature>
<keyword evidence="4" id="KW-0175">Coiled coil</keyword>
<dbReference type="InterPro" id="IPR054421">
    <property type="entry name" value="McpB_HAMP_2nd"/>
</dbReference>
<evidence type="ECO:0000259" key="8">
    <source>
        <dbReference type="PROSITE" id="PS50885"/>
    </source>
</evidence>
<evidence type="ECO:0000313" key="9">
    <source>
        <dbReference type="EMBL" id="MBE9609512.1"/>
    </source>
</evidence>
<protein>
    <submittedName>
        <fullName evidence="9">MCP four helix bundle domain-containing protein</fullName>
    </submittedName>
</protein>
<sequence>MSSGKSMKVGTQLGIGFGVVLFLLLLISALAYLRIEQLNGGIEMMLNDRYPKTELVHKLQKNLDGVALQNRNAMLFSEQKDIDAALASVAEMRKANSELYEQLDKLIKSEKGRALLQDATDKRAEFSKNLDRFLELRKTSPEEAKLLMLGELRATNQAYSESLGQLITYQSELMKTEGKEADDLANAARLQVILMAVLALVLGGLLAWLIVRHLKRQLGGEPGDAAAIALAVAQGKMDNAFELRAGDDSSVLAAMKQMQDGINRFIAAQRQMAQQHEAGWIREQIDASQFAGSFAQMATDINTLVNAHIAVKMKIVEVITEYSRGNFAPDMDRLPGDKAKITSAIDQVKASLLAISNDVKLLSEAGARGDFSQRADAAQYQYVFREMVENLNRLVETCDVGFNDVLRVAKALASGDLSQSITKDYPGLFGATKEGVNNTVEALRKIVAEIEHLVAAAADRGDFSVKMALQDKQGYTRRLSELLNQLSDVTETGLRDVIRVASALAQGDLTQTISKDYPGLFGETKQGVNLTVANLQNLVGEIADCGQSINSAAHEIAQGNSDLSRRTESQAASLEETASSMEELTSTVKQNAENAKVASQLARGSMDVATKGGEVVGRVVDTMSSINESSRKIVDIISVIDGIAFQTNILALNAAVEAARAGEQGRGFAVVASEVRSLAQRSASAAKEIKQLISDSVSKVDDGSKLVGEAGTTMAEIENSIKRVTDIMAEISSASIEQSSGIEQVNQAVIQMDEVTQQNAALVEEASAAAESLQEQAQTLAQAVSAFKLERSSLRLAAPAPVHAAPAKPAPALPAASKPAKPAGMPVRAVKAKPAAPLRAAVAAEGDDWEEF</sequence>
<dbReference type="Pfam" id="PF18575">
    <property type="entry name" value="HAMP_N3"/>
    <property type="match status" value="1"/>
</dbReference>
<keyword evidence="6" id="KW-0472">Membrane</keyword>
<evidence type="ECO:0000259" key="7">
    <source>
        <dbReference type="PROSITE" id="PS50111"/>
    </source>
</evidence>
<evidence type="ECO:0000256" key="1">
    <source>
        <dbReference type="ARBA" id="ARBA00022481"/>
    </source>
</evidence>
<reference evidence="9 10" key="1">
    <citation type="submission" date="2020-10" db="EMBL/GenBank/DDBJ databases">
        <title>The genome sequence of Chitinilyticum litopenaei 4Y14.</title>
        <authorList>
            <person name="Liu Y."/>
        </authorList>
    </citation>
    <scope>NUCLEOTIDE SEQUENCE [LARGE SCALE GENOMIC DNA]</scope>
    <source>
        <strain evidence="9 10">4Y14</strain>
    </source>
</reference>
<dbReference type="Pfam" id="PF12729">
    <property type="entry name" value="4HB_MCP_1"/>
    <property type="match status" value="1"/>
</dbReference>
<dbReference type="InterPro" id="IPR003660">
    <property type="entry name" value="HAMP_dom"/>
</dbReference>
<dbReference type="SMART" id="SM00283">
    <property type="entry name" value="MA"/>
    <property type="match status" value="1"/>
</dbReference>
<evidence type="ECO:0000313" key="10">
    <source>
        <dbReference type="Proteomes" id="UP000604481"/>
    </source>
</evidence>
<keyword evidence="10" id="KW-1185">Reference proteome</keyword>
<dbReference type="EMBL" id="JADFUA010000004">
    <property type="protein sequence ID" value="MBE9609512.1"/>
    <property type="molecule type" value="Genomic_DNA"/>
</dbReference>
<dbReference type="GO" id="GO:0006935">
    <property type="term" value="P:chemotaxis"/>
    <property type="evidence" value="ECO:0007669"/>
    <property type="project" value="TreeGrafter"/>
</dbReference>
<organism evidence="9 10">
    <name type="scientific">Chitinilyticum piscinae</name>
    <dbReference type="NCBI Taxonomy" id="2866724"/>
    <lineage>
        <taxon>Bacteria</taxon>
        <taxon>Pseudomonadati</taxon>
        <taxon>Pseudomonadota</taxon>
        <taxon>Betaproteobacteria</taxon>
        <taxon>Neisseriales</taxon>
        <taxon>Chitinibacteraceae</taxon>
        <taxon>Chitinilyticum</taxon>
    </lineage>
</organism>
<dbReference type="Gene3D" id="1.20.120.1530">
    <property type="match status" value="2"/>
</dbReference>
<dbReference type="InterPro" id="IPR041395">
    <property type="entry name" value="McpB_HAMP_3rd"/>
</dbReference>
<dbReference type="Pfam" id="PF21927">
    <property type="entry name" value="McpB_HAMP_2"/>
    <property type="match status" value="1"/>
</dbReference>
<feature type="transmembrane region" description="Helical" evidence="6">
    <location>
        <begin position="12"/>
        <end position="35"/>
    </location>
</feature>
<comment type="caution">
    <text evidence="9">The sequence shown here is derived from an EMBL/GenBank/DDBJ whole genome shotgun (WGS) entry which is preliminary data.</text>
</comment>